<dbReference type="Gene3D" id="3.40.50.10190">
    <property type="entry name" value="BRCT domain"/>
    <property type="match status" value="2"/>
</dbReference>
<name>A0A7I8XGP0_BURXY</name>
<feature type="region of interest" description="Disordered" evidence="1">
    <location>
        <begin position="236"/>
        <end position="288"/>
    </location>
</feature>
<gene>
    <name evidence="2" type="ORF">BXYJ_LOCUS744</name>
</gene>
<dbReference type="Proteomes" id="UP000582659">
    <property type="component" value="Unassembled WGS sequence"/>
</dbReference>
<dbReference type="OrthoDB" id="251770at2759"/>
<keyword evidence="3" id="KW-1185">Reference proteome</keyword>
<accession>A0A7I8XGP0</accession>
<protein>
    <submittedName>
        <fullName evidence="2">(pine wood nematode) hypothetical protein</fullName>
    </submittedName>
</protein>
<dbReference type="EMBL" id="CAJFCV020000001">
    <property type="protein sequence ID" value="CAG9081777.1"/>
    <property type="molecule type" value="Genomic_DNA"/>
</dbReference>
<evidence type="ECO:0000313" key="2">
    <source>
        <dbReference type="EMBL" id="CAD5208508.1"/>
    </source>
</evidence>
<comment type="caution">
    <text evidence="2">The sequence shown here is derived from an EMBL/GenBank/DDBJ whole genome shotgun (WGS) entry which is preliminary data.</text>
</comment>
<evidence type="ECO:0000313" key="3">
    <source>
        <dbReference type="Proteomes" id="UP000659654"/>
    </source>
</evidence>
<dbReference type="Proteomes" id="UP000659654">
    <property type="component" value="Unassembled WGS sequence"/>
</dbReference>
<dbReference type="SUPFAM" id="SSF52113">
    <property type="entry name" value="BRCT domain"/>
    <property type="match status" value="1"/>
</dbReference>
<proteinExistence type="predicted"/>
<sequence length="596" mass="67831">MASGLVKLYFGLPENSCQNNWGVSICFLQFRAFLLTKTAGLPVFWFDHENLAEFEVIREAEDPNLDDRVFVLPEFYGQCYEYLKTIEVKIVSPLVILQCYFWERQLPMRMNPTWSTILSGHYITDEVRARILRLGGCVRRVLNEKTSILLVKEFDQNDAMVQDALAENVNVVGVGWLDEIWDRAHTIENGENDFLCEELFSAFPPPEEINVLPGIPVEDAKVNKWVNNITSQVSISTVRDSDTTANQSSHSNNNKENTTPQNSENHRNSTTNRDVTVPTKTPQTSKIAPQDLNRTVDSLDEELIIDDVVMTQDLSGGAPSAVTVIRCTPDLTDVQEEVVLDNSGNEVYDDEAERPKIDISAVNISFESDAPLPEPTEREIISDTLKSTSKRLEDFISSPTQRRLNKLLAETATQAIIVHQDERTDHVGDMEAEEISEVGMAQHNEEDDELSEVESIGSDYQRYLERGAEFSPLASPIEKVPYEKRHFVYTDKKRKRVRIPSPNDSIMSPDFNNENDNFSRSKLKAEPSTRLATALGPPITRRFGHNIVWQDKMFNPNLEMTQQPVLPPTQYSQFLRDVNQRKEQFDSMRQQSNGHN</sequence>
<reference evidence="2" key="1">
    <citation type="submission" date="2020-09" db="EMBL/GenBank/DDBJ databases">
        <authorList>
            <person name="Kikuchi T."/>
        </authorList>
    </citation>
    <scope>NUCLEOTIDE SEQUENCE</scope>
    <source>
        <strain evidence="2">Ka4C1</strain>
    </source>
</reference>
<evidence type="ECO:0000256" key="1">
    <source>
        <dbReference type="SAM" id="MobiDB-lite"/>
    </source>
</evidence>
<dbReference type="InterPro" id="IPR036420">
    <property type="entry name" value="BRCT_dom_sf"/>
</dbReference>
<dbReference type="EMBL" id="CAJFDI010000001">
    <property type="protein sequence ID" value="CAD5208508.1"/>
    <property type="molecule type" value="Genomic_DNA"/>
</dbReference>
<organism evidence="2 3">
    <name type="scientific">Bursaphelenchus xylophilus</name>
    <name type="common">Pinewood nematode worm</name>
    <name type="synonym">Aphelenchoides xylophilus</name>
    <dbReference type="NCBI Taxonomy" id="6326"/>
    <lineage>
        <taxon>Eukaryota</taxon>
        <taxon>Metazoa</taxon>
        <taxon>Ecdysozoa</taxon>
        <taxon>Nematoda</taxon>
        <taxon>Chromadorea</taxon>
        <taxon>Rhabditida</taxon>
        <taxon>Tylenchina</taxon>
        <taxon>Tylenchomorpha</taxon>
        <taxon>Aphelenchoidea</taxon>
        <taxon>Aphelenchoididae</taxon>
        <taxon>Bursaphelenchus</taxon>
    </lineage>
</organism>
<dbReference type="AlphaFoldDB" id="A0A7I8XGP0"/>